<keyword evidence="3" id="KW-1185">Reference proteome</keyword>
<gene>
    <name evidence="2" type="ORF">RRG08_053991</name>
</gene>
<sequence length="258" mass="28987">MERGKELVRITRSILRLPGTPYSRHSLILILCHEAQRTPSGPTQPAGDPEIKDCLFYASLCSTMLAHSRLLQFVLCIAVLDHASTFTSLTEVAERYNPKGWRGCRTVHPQRLERLQNGTPPKVGEVAERYTPKVGEVAERYTPKRLERLQNGTPPKVGEVAERYTPKGWRGCRTVHPQRLERLQNGTPPKVGEVAERYNPKGWRGCRTVHPQRLERLQNGTTPKVGEVAEGGELEVSPSYPNPAQQESVEKKKPIECG</sequence>
<evidence type="ECO:0000313" key="3">
    <source>
        <dbReference type="Proteomes" id="UP001283361"/>
    </source>
</evidence>
<protein>
    <submittedName>
        <fullName evidence="2">Uncharacterized protein</fullName>
    </submittedName>
</protein>
<evidence type="ECO:0000313" key="2">
    <source>
        <dbReference type="EMBL" id="KAK3802840.1"/>
    </source>
</evidence>
<reference evidence="2" key="1">
    <citation type="journal article" date="2023" name="G3 (Bethesda)">
        <title>A reference genome for the long-term kleptoplast-retaining sea slug Elysia crispata morphotype clarki.</title>
        <authorList>
            <person name="Eastman K.E."/>
            <person name="Pendleton A.L."/>
            <person name="Shaikh M.A."/>
            <person name="Suttiyut T."/>
            <person name="Ogas R."/>
            <person name="Tomko P."/>
            <person name="Gavelis G."/>
            <person name="Widhalm J.R."/>
            <person name="Wisecaver J.H."/>
        </authorList>
    </citation>
    <scope>NUCLEOTIDE SEQUENCE</scope>
    <source>
        <strain evidence="2">ECLA1</strain>
    </source>
</reference>
<dbReference type="AlphaFoldDB" id="A0AAE1BBL0"/>
<dbReference type="EMBL" id="JAWDGP010000212">
    <property type="protein sequence ID" value="KAK3802840.1"/>
    <property type="molecule type" value="Genomic_DNA"/>
</dbReference>
<dbReference type="Proteomes" id="UP001283361">
    <property type="component" value="Unassembled WGS sequence"/>
</dbReference>
<organism evidence="2 3">
    <name type="scientific">Elysia crispata</name>
    <name type="common">lettuce slug</name>
    <dbReference type="NCBI Taxonomy" id="231223"/>
    <lineage>
        <taxon>Eukaryota</taxon>
        <taxon>Metazoa</taxon>
        <taxon>Spiralia</taxon>
        <taxon>Lophotrochozoa</taxon>
        <taxon>Mollusca</taxon>
        <taxon>Gastropoda</taxon>
        <taxon>Heterobranchia</taxon>
        <taxon>Euthyneura</taxon>
        <taxon>Panpulmonata</taxon>
        <taxon>Sacoglossa</taxon>
        <taxon>Placobranchoidea</taxon>
        <taxon>Plakobranchidae</taxon>
        <taxon>Elysia</taxon>
    </lineage>
</organism>
<proteinExistence type="predicted"/>
<accession>A0AAE1BBL0</accession>
<name>A0AAE1BBL0_9GAST</name>
<feature type="region of interest" description="Disordered" evidence="1">
    <location>
        <begin position="219"/>
        <end position="258"/>
    </location>
</feature>
<evidence type="ECO:0000256" key="1">
    <source>
        <dbReference type="SAM" id="MobiDB-lite"/>
    </source>
</evidence>
<feature type="compositionally biased region" description="Basic and acidic residues" evidence="1">
    <location>
        <begin position="248"/>
        <end position="258"/>
    </location>
</feature>
<comment type="caution">
    <text evidence="2">The sequence shown here is derived from an EMBL/GenBank/DDBJ whole genome shotgun (WGS) entry which is preliminary data.</text>
</comment>